<evidence type="ECO:0000313" key="3">
    <source>
        <dbReference type="Proteomes" id="UP000583800"/>
    </source>
</evidence>
<feature type="transmembrane region" description="Helical" evidence="1">
    <location>
        <begin position="15"/>
        <end position="39"/>
    </location>
</feature>
<keyword evidence="3" id="KW-1185">Reference proteome</keyword>
<comment type="caution">
    <text evidence="2">The sequence shown here is derived from an EMBL/GenBank/DDBJ whole genome shotgun (WGS) entry which is preliminary data.</text>
</comment>
<keyword evidence="1" id="KW-0812">Transmembrane</keyword>
<sequence>MDDDLSSRPLTDAELALGAGFVVLLLLLPTLIWLATVLLRRRRQGLRRGRGSG</sequence>
<name>A0A7X0C991_9ACTN</name>
<dbReference type="RefSeq" id="WP_185087019.1">
    <property type="nucleotide sequence ID" value="NZ_JACHJB010000002.1"/>
</dbReference>
<organism evidence="2 3">
    <name type="scientific">Nonomuraea muscovyensis</name>
    <dbReference type="NCBI Taxonomy" id="1124761"/>
    <lineage>
        <taxon>Bacteria</taxon>
        <taxon>Bacillati</taxon>
        <taxon>Actinomycetota</taxon>
        <taxon>Actinomycetes</taxon>
        <taxon>Streptosporangiales</taxon>
        <taxon>Streptosporangiaceae</taxon>
        <taxon>Nonomuraea</taxon>
    </lineage>
</organism>
<keyword evidence="1" id="KW-0472">Membrane</keyword>
<keyword evidence="1" id="KW-1133">Transmembrane helix</keyword>
<gene>
    <name evidence="2" type="ORF">FHU36_005996</name>
</gene>
<protein>
    <submittedName>
        <fullName evidence="2">Uncharacterized protein</fullName>
    </submittedName>
</protein>
<accession>A0A7X0C991</accession>
<evidence type="ECO:0000256" key="1">
    <source>
        <dbReference type="SAM" id="Phobius"/>
    </source>
</evidence>
<dbReference type="AlphaFoldDB" id="A0A7X0C991"/>
<proteinExistence type="predicted"/>
<reference evidence="2 3" key="1">
    <citation type="submission" date="2020-08" db="EMBL/GenBank/DDBJ databases">
        <title>Sequencing the genomes of 1000 actinobacteria strains.</title>
        <authorList>
            <person name="Klenk H.-P."/>
        </authorList>
    </citation>
    <scope>NUCLEOTIDE SEQUENCE [LARGE SCALE GENOMIC DNA]</scope>
    <source>
        <strain evidence="2 3">DSM 45913</strain>
    </source>
</reference>
<evidence type="ECO:0000313" key="2">
    <source>
        <dbReference type="EMBL" id="MBB6349451.1"/>
    </source>
</evidence>
<dbReference type="Proteomes" id="UP000583800">
    <property type="component" value="Unassembled WGS sequence"/>
</dbReference>
<dbReference type="EMBL" id="JACHJB010000002">
    <property type="protein sequence ID" value="MBB6349451.1"/>
    <property type="molecule type" value="Genomic_DNA"/>
</dbReference>